<dbReference type="EMBL" id="CAKLBY020000193">
    <property type="protein sequence ID" value="CAK7933252.1"/>
    <property type="molecule type" value="Genomic_DNA"/>
</dbReference>
<sequence length="96" mass="10141">MVQDTPEAGAAARMSTLELPFDQLMKETMEGLKCAVEGIGEFAKEVVVKIDNLASAQANVEPILETPRHSTATVLVGEATEAPIAEALFQLSVKAA</sequence>
<protein>
    <submittedName>
        <fullName evidence="1">Uncharacterized protein</fullName>
    </submittedName>
</protein>
<comment type="caution">
    <text evidence="1">The sequence shown here is derived from an EMBL/GenBank/DDBJ whole genome shotgun (WGS) entry which is preliminary data.</text>
</comment>
<accession>A0AAV1UGS0</accession>
<reference evidence="1" key="1">
    <citation type="submission" date="2024-01" db="EMBL/GenBank/DDBJ databases">
        <authorList>
            <person name="Webb A."/>
        </authorList>
    </citation>
    <scope>NUCLEOTIDE SEQUENCE</scope>
    <source>
        <strain evidence="1">Pm1</strain>
    </source>
</reference>
<proteinExistence type="predicted"/>
<organism evidence="1 2">
    <name type="scientific">Peronospora matthiolae</name>
    <dbReference type="NCBI Taxonomy" id="2874970"/>
    <lineage>
        <taxon>Eukaryota</taxon>
        <taxon>Sar</taxon>
        <taxon>Stramenopiles</taxon>
        <taxon>Oomycota</taxon>
        <taxon>Peronosporomycetes</taxon>
        <taxon>Peronosporales</taxon>
        <taxon>Peronosporaceae</taxon>
        <taxon>Peronospora</taxon>
    </lineage>
</organism>
<evidence type="ECO:0000313" key="2">
    <source>
        <dbReference type="Proteomes" id="UP001162060"/>
    </source>
</evidence>
<dbReference type="Proteomes" id="UP001162060">
    <property type="component" value="Unassembled WGS sequence"/>
</dbReference>
<evidence type="ECO:0000313" key="1">
    <source>
        <dbReference type="EMBL" id="CAK7933252.1"/>
    </source>
</evidence>
<gene>
    <name evidence="1" type="ORF">PM001_LOCUS18402</name>
</gene>
<name>A0AAV1UGS0_9STRA</name>
<dbReference type="AlphaFoldDB" id="A0AAV1UGS0"/>